<feature type="transmembrane region" description="Helical" evidence="2">
    <location>
        <begin position="16"/>
        <end position="35"/>
    </location>
</feature>
<accession>A0A2J0Q6J3</accession>
<evidence type="ECO:0000313" key="3">
    <source>
        <dbReference type="EMBL" id="PJE50478.1"/>
    </source>
</evidence>
<sequence>MNEVDKISRTTKIKQILKVFVLFFLALAIFNPNILPEKIRDAIGTKEAYAAQFARPSGDINLSSPTWTDESLSTTNIYNSIDETEALLSDSDYVQSSANQVNYYEASLSSVTDPESSSDHVIRWRVQRTKTNKSLTIVVRLFQGTTEIASQSLNNTQIDTFTTSTYTLSTTQADAITDYSNLRYRFDVIVNGGGGQQAQISWAELEVPNPPPATINISGTIYTGEGSSALDCTSSRTVALSVAGAIPSTVECSGSGSYSFSGVSANEGDVLTLFLDGESEKAATVTVAGTSNMTAIDLYQNHIVASGSITIASMSAGYNQGDDPDIPFTATDSTTDTLVASSGFELFIPLGYNFKPEGNIDIQDLKIAGTYTATGTEIASLSGNFTNNGTFASANSTFVFASASKESTVSGSASGNEVAGFYNFTSTEPGKTIYFKADSSTSFAGVLTLKGASGNPIYVRSTIGDSQWLLNLSGSSNVNYLKLKDSGCYTGTNSVTMSYRDRDAGFNDTACWKILSLAGGGNTATDGDSGGGTPQTGGVESGGGDEGTDGISGGGTSETGGGDSGGDTTPSPTIIFPFLSFLKTLSRWIFGFPNAL</sequence>
<keyword evidence="2" id="KW-0812">Transmembrane</keyword>
<keyword evidence="2" id="KW-1133">Transmembrane helix</keyword>
<evidence type="ECO:0000256" key="2">
    <source>
        <dbReference type="SAM" id="Phobius"/>
    </source>
</evidence>
<proteinExistence type="predicted"/>
<evidence type="ECO:0000256" key="1">
    <source>
        <dbReference type="SAM" id="MobiDB-lite"/>
    </source>
</evidence>
<comment type="caution">
    <text evidence="3">The sequence shown here is derived from an EMBL/GenBank/DDBJ whole genome shotgun (WGS) entry which is preliminary data.</text>
</comment>
<feature type="compositionally biased region" description="Gly residues" evidence="1">
    <location>
        <begin position="523"/>
        <end position="565"/>
    </location>
</feature>
<keyword evidence="2" id="KW-0472">Membrane</keyword>
<dbReference type="Proteomes" id="UP000228496">
    <property type="component" value="Unassembled WGS sequence"/>
</dbReference>
<reference evidence="3 4" key="1">
    <citation type="submission" date="2017-09" db="EMBL/GenBank/DDBJ databases">
        <title>Depth-based differentiation of microbial function through sediment-hosted aquifers and enrichment of novel symbionts in the deep terrestrial subsurface.</title>
        <authorList>
            <person name="Probst A.J."/>
            <person name="Ladd B."/>
            <person name="Jarett J.K."/>
            <person name="Geller-Mcgrath D.E."/>
            <person name="Sieber C.M."/>
            <person name="Emerson J.B."/>
            <person name="Anantharaman K."/>
            <person name="Thomas B.C."/>
            <person name="Malmstrom R."/>
            <person name="Stieglmeier M."/>
            <person name="Klingl A."/>
            <person name="Woyke T."/>
            <person name="Ryan C.M."/>
            <person name="Banfield J.F."/>
        </authorList>
    </citation>
    <scope>NUCLEOTIDE SEQUENCE [LARGE SCALE GENOMIC DNA]</scope>
    <source>
        <strain evidence="3">CG10_big_fil_rev_8_21_14_0_10_36_16</strain>
    </source>
</reference>
<evidence type="ECO:0000313" key="4">
    <source>
        <dbReference type="Proteomes" id="UP000228496"/>
    </source>
</evidence>
<feature type="region of interest" description="Disordered" evidence="1">
    <location>
        <begin position="523"/>
        <end position="569"/>
    </location>
</feature>
<gene>
    <name evidence="3" type="ORF">COV29_03660</name>
</gene>
<name>A0A2J0Q6J3_9BACT</name>
<dbReference type="EMBL" id="PCXQ01000006">
    <property type="protein sequence ID" value="PJE50478.1"/>
    <property type="molecule type" value="Genomic_DNA"/>
</dbReference>
<dbReference type="AlphaFoldDB" id="A0A2J0Q6J3"/>
<protein>
    <submittedName>
        <fullName evidence="3">Uncharacterized protein</fullName>
    </submittedName>
</protein>
<organism evidence="3 4">
    <name type="scientific">Candidatus Yanofskybacteria bacterium CG10_big_fil_rev_8_21_14_0_10_36_16</name>
    <dbReference type="NCBI Taxonomy" id="1975096"/>
    <lineage>
        <taxon>Bacteria</taxon>
        <taxon>Candidatus Yanofskyibacteriota</taxon>
    </lineage>
</organism>